<organism evidence="1 2">
    <name type="scientific">Leptospira alexanderi serovar Manhao 3 str. L 60</name>
    <dbReference type="NCBI Taxonomy" id="1049759"/>
    <lineage>
        <taxon>Bacteria</taxon>
        <taxon>Pseudomonadati</taxon>
        <taxon>Spirochaetota</taxon>
        <taxon>Spirochaetia</taxon>
        <taxon>Leptospirales</taxon>
        <taxon>Leptospiraceae</taxon>
        <taxon>Leptospira</taxon>
    </lineage>
</organism>
<protein>
    <submittedName>
        <fullName evidence="1">Uncharacterized protein</fullName>
    </submittedName>
</protein>
<evidence type="ECO:0000313" key="1">
    <source>
        <dbReference type="EMBL" id="EQA63498.1"/>
    </source>
</evidence>
<name>V6IFK8_9LEPT</name>
<accession>V6IFK8</accession>
<dbReference type="Proteomes" id="UP000018747">
    <property type="component" value="Unassembled WGS sequence"/>
</dbReference>
<evidence type="ECO:0000313" key="2">
    <source>
        <dbReference type="Proteomes" id="UP000018747"/>
    </source>
</evidence>
<dbReference type="AlphaFoldDB" id="V6IFK8"/>
<dbReference type="EMBL" id="AHMT02000017">
    <property type="protein sequence ID" value="EQA63498.1"/>
    <property type="molecule type" value="Genomic_DNA"/>
</dbReference>
<gene>
    <name evidence="1" type="ORF">LEP1GSC062_2517</name>
</gene>
<proteinExistence type="predicted"/>
<reference evidence="1" key="1">
    <citation type="submission" date="2013-05" db="EMBL/GenBank/DDBJ databases">
        <authorList>
            <person name="Harkins D.M."/>
            <person name="Durkin A.S."/>
            <person name="Brinkac L.M."/>
            <person name="Haft D.H."/>
            <person name="Selengut J.D."/>
            <person name="Sanka R."/>
            <person name="DePew J."/>
            <person name="Purushe J."/>
            <person name="Hartskeerl R.A."/>
            <person name="Ahmed A."/>
            <person name="van der Linden H."/>
            <person name="Goris M.G.A."/>
            <person name="Vinetz J.M."/>
            <person name="Sutton G.G."/>
            <person name="Nierman W.C."/>
            <person name="Fouts D.E."/>
        </authorList>
    </citation>
    <scope>NUCLEOTIDE SEQUENCE [LARGE SCALE GENOMIC DNA]</scope>
    <source>
        <strain evidence="1">L 60</strain>
    </source>
</reference>
<comment type="caution">
    <text evidence="1">The sequence shown here is derived from an EMBL/GenBank/DDBJ whole genome shotgun (WGS) entry which is preliminary data.</text>
</comment>
<sequence length="61" mass="7309">MQMKKGNINSISMKRAANRLNKFFLVKLSKISENFHCMIYKFRKILTIFFNVTNNETVIHR</sequence>
<keyword evidence="2" id="KW-1185">Reference proteome</keyword>